<sequence>MCLVQIFMYFITPVSCASTYYLYQDNITESVDCQQATPCSSLNLFEELVHDDTSAVTYDSPVTLYVKDCADLLGATDIDPSPGGDLDITFEGDGGVGVLQGGGTITFHSDENHEIDVLFLYMKIWSYHDVEGTWQTSIIACVDHTNVEFRHSIIADFASQIDFPLPDHYSLVCVWDGQVAAVRIANTKCKITNTTFDGICLGGLSLRNTLPWDEPAEGDPRILLELDKFMFRGNHWPQPTLDGVRAYVPNRNLFVLSESTTTDHVILHAGDADFDGGADLTGATEIYIRGAILLTDVAEPGTYVTLTPIQTTPSFDDIQFSVRMGATRESTIVTLKVTGSNFFRCGSNAFTISPYFKDQPPLNPTWKTIPIVKETGMTEIVAEAKSSDLWPAGTWLVRATIAAVNYVKTDVQGVGSFSVQSLSLFVLLSLFLLL</sequence>
<dbReference type="EMBL" id="JARBJD010000066">
    <property type="protein sequence ID" value="KAK2955541.1"/>
    <property type="molecule type" value="Genomic_DNA"/>
</dbReference>
<feature type="chain" id="PRO_5046104937" evidence="1">
    <location>
        <begin position="17"/>
        <end position="434"/>
    </location>
</feature>
<organism evidence="2 3">
    <name type="scientific">Blattamonas nauphoetae</name>
    <dbReference type="NCBI Taxonomy" id="2049346"/>
    <lineage>
        <taxon>Eukaryota</taxon>
        <taxon>Metamonada</taxon>
        <taxon>Preaxostyla</taxon>
        <taxon>Oxymonadida</taxon>
        <taxon>Blattamonas</taxon>
    </lineage>
</organism>
<protein>
    <submittedName>
        <fullName evidence="2">Uncharacterized protein</fullName>
    </submittedName>
</protein>
<feature type="signal peptide" evidence="1">
    <location>
        <begin position="1"/>
        <end position="16"/>
    </location>
</feature>
<accession>A0ABQ9XVN8</accession>
<evidence type="ECO:0000313" key="2">
    <source>
        <dbReference type="EMBL" id="KAK2955541.1"/>
    </source>
</evidence>
<proteinExistence type="predicted"/>
<reference evidence="2 3" key="1">
    <citation type="journal article" date="2022" name="bioRxiv">
        <title>Genomics of Preaxostyla Flagellates Illuminates Evolutionary Transitions and the Path Towards Mitochondrial Loss.</title>
        <authorList>
            <person name="Novak L.V.F."/>
            <person name="Treitli S.C."/>
            <person name="Pyrih J."/>
            <person name="Halakuc P."/>
            <person name="Pipaliya S.V."/>
            <person name="Vacek V."/>
            <person name="Brzon O."/>
            <person name="Soukal P."/>
            <person name="Eme L."/>
            <person name="Dacks J.B."/>
            <person name="Karnkowska A."/>
            <person name="Elias M."/>
            <person name="Hampl V."/>
        </authorList>
    </citation>
    <scope>NUCLEOTIDE SEQUENCE [LARGE SCALE GENOMIC DNA]</scope>
    <source>
        <strain evidence="2">NAU3</strain>
        <tissue evidence="2">Gut</tissue>
    </source>
</reference>
<name>A0ABQ9XVN8_9EUKA</name>
<evidence type="ECO:0000256" key="1">
    <source>
        <dbReference type="SAM" id="SignalP"/>
    </source>
</evidence>
<gene>
    <name evidence="2" type="ORF">BLNAU_9589</name>
</gene>
<keyword evidence="1" id="KW-0732">Signal</keyword>
<dbReference type="Proteomes" id="UP001281761">
    <property type="component" value="Unassembled WGS sequence"/>
</dbReference>
<evidence type="ECO:0000313" key="3">
    <source>
        <dbReference type="Proteomes" id="UP001281761"/>
    </source>
</evidence>
<keyword evidence="3" id="KW-1185">Reference proteome</keyword>
<comment type="caution">
    <text evidence="2">The sequence shown here is derived from an EMBL/GenBank/DDBJ whole genome shotgun (WGS) entry which is preliminary data.</text>
</comment>